<protein>
    <submittedName>
        <fullName evidence="8">B12-binding domain-containing radical SAM protein</fullName>
    </submittedName>
</protein>
<dbReference type="RefSeq" id="WP_085051344.1">
    <property type="nucleotide sequence ID" value="NZ_LNQR01000030.1"/>
</dbReference>
<evidence type="ECO:0000313" key="9">
    <source>
        <dbReference type="Proteomes" id="UP000060487"/>
    </source>
</evidence>
<evidence type="ECO:0000313" key="8">
    <source>
        <dbReference type="EMBL" id="KWT91701.1"/>
    </source>
</evidence>
<dbReference type="CDD" id="cd02068">
    <property type="entry name" value="radical_SAM_B12_BD"/>
    <property type="match status" value="1"/>
</dbReference>
<keyword evidence="3" id="KW-0479">Metal-binding</keyword>
<evidence type="ECO:0000256" key="1">
    <source>
        <dbReference type="ARBA" id="ARBA00001966"/>
    </source>
</evidence>
<gene>
    <name evidence="8" type="ORF">ASN18_0819</name>
</gene>
<accession>A0ABR5SIR8</accession>
<dbReference type="Gene3D" id="3.80.30.20">
    <property type="entry name" value="tm_1862 like domain"/>
    <property type="match status" value="1"/>
</dbReference>
<name>A0ABR5SIR8_9BACT</name>
<dbReference type="EMBL" id="LNQR01000030">
    <property type="protein sequence ID" value="KWT91701.1"/>
    <property type="molecule type" value="Genomic_DNA"/>
</dbReference>
<dbReference type="Proteomes" id="UP000060487">
    <property type="component" value="Unassembled WGS sequence"/>
</dbReference>
<dbReference type="InterPro" id="IPR058240">
    <property type="entry name" value="rSAM_sf"/>
</dbReference>
<dbReference type="Gene3D" id="3.40.50.280">
    <property type="entry name" value="Cobalamin-binding domain"/>
    <property type="match status" value="1"/>
</dbReference>
<dbReference type="InterPro" id="IPR051198">
    <property type="entry name" value="BchE-like"/>
</dbReference>
<evidence type="ECO:0000256" key="5">
    <source>
        <dbReference type="ARBA" id="ARBA00023014"/>
    </source>
</evidence>
<sequence>MKITLISPYPDITTFGLRTISAYLKKHGFQTQLLFLPDPHGDNIVFGKDRYEPYTMDEMVEICRDSDLIGITLMTNHYDCAVQITKKIKSALNTPVIWGGIHPTIRPEECLEFADMVCIGDGEEAMLDVANAVEEGRDCTSCGSIWVKSNGTISKNPVRALDGSLDDYPMPDYSFSDHYAMSDGRILPLTYDLTKKFLERGTVSAYLKKIGYQTMTGRGCPHKCTYCINDTIKNLYSGKGYLRWRTTAHVIDELMWVKEHMPYVGFIWISDDAFFARGLKNIEEFCKEYKEKIALPFSCLASPLTLTEEKLDILVDAGLLYLQMGVESASKRIQDLFNRSTMSNDRMMKAIQIINKYKDKMYPPSYDFILDVPYETDEDKIESLRFISEIPKPFRLQPFSLVLYPETKLYNMAKDDGLIADDKRDIYAKSYTMREPSYLNLLMTLSKGGRLPSAMLKLLTAPGVVDVLNSKALKPMFKNVYLGLQKAYRLTKGLGGRQ</sequence>
<feature type="domain" description="Radical SAM core" evidence="7">
    <location>
        <begin position="205"/>
        <end position="442"/>
    </location>
</feature>
<evidence type="ECO:0000259" key="6">
    <source>
        <dbReference type="PROSITE" id="PS51332"/>
    </source>
</evidence>
<feature type="domain" description="B12-binding" evidence="6">
    <location>
        <begin position="1"/>
        <end position="140"/>
    </location>
</feature>
<dbReference type="SUPFAM" id="SSF102114">
    <property type="entry name" value="Radical SAM enzymes"/>
    <property type="match status" value="1"/>
</dbReference>
<dbReference type="CDD" id="cd01335">
    <property type="entry name" value="Radical_SAM"/>
    <property type="match status" value="1"/>
</dbReference>
<keyword evidence="5" id="KW-0411">Iron-sulfur</keyword>
<dbReference type="SFLD" id="SFLDG01123">
    <property type="entry name" value="methyltransferase_(Class_B)"/>
    <property type="match status" value="1"/>
</dbReference>
<dbReference type="InterPro" id="IPR006158">
    <property type="entry name" value="Cobalamin-bd"/>
</dbReference>
<comment type="caution">
    <text evidence="8">The sequence shown here is derived from an EMBL/GenBank/DDBJ whole genome shotgun (WGS) entry which is preliminary data.</text>
</comment>
<dbReference type="PROSITE" id="PS51332">
    <property type="entry name" value="B12_BINDING"/>
    <property type="match status" value="1"/>
</dbReference>
<dbReference type="InterPro" id="IPR036724">
    <property type="entry name" value="Cobalamin-bd_sf"/>
</dbReference>
<dbReference type="PROSITE" id="PS51918">
    <property type="entry name" value="RADICAL_SAM"/>
    <property type="match status" value="1"/>
</dbReference>
<dbReference type="Pfam" id="PF02310">
    <property type="entry name" value="B12-binding"/>
    <property type="match status" value="1"/>
</dbReference>
<evidence type="ECO:0000256" key="3">
    <source>
        <dbReference type="ARBA" id="ARBA00022723"/>
    </source>
</evidence>
<dbReference type="Pfam" id="PF04055">
    <property type="entry name" value="Radical_SAM"/>
    <property type="match status" value="1"/>
</dbReference>
<dbReference type="SMART" id="SM00729">
    <property type="entry name" value="Elp3"/>
    <property type="match status" value="1"/>
</dbReference>
<comment type="cofactor">
    <cofactor evidence="1">
        <name>[4Fe-4S] cluster</name>
        <dbReference type="ChEBI" id="CHEBI:49883"/>
    </cofactor>
</comment>
<dbReference type="InterPro" id="IPR034466">
    <property type="entry name" value="Methyltransferase_Class_B"/>
</dbReference>
<proteinExistence type="predicted"/>
<keyword evidence="4" id="KW-0408">Iron</keyword>
<dbReference type="InterPro" id="IPR007197">
    <property type="entry name" value="rSAM"/>
</dbReference>
<dbReference type="InterPro" id="IPR006638">
    <property type="entry name" value="Elp3/MiaA/NifB-like_rSAM"/>
</dbReference>
<dbReference type="SUPFAM" id="SSF52242">
    <property type="entry name" value="Cobalamin (vitamin B12)-binding domain"/>
    <property type="match status" value="1"/>
</dbReference>
<evidence type="ECO:0000256" key="4">
    <source>
        <dbReference type="ARBA" id="ARBA00023004"/>
    </source>
</evidence>
<keyword evidence="9" id="KW-1185">Reference proteome</keyword>
<dbReference type="InterPro" id="IPR023404">
    <property type="entry name" value="rSAM_horseshoe"/>
</dbReference>
<reference evidence="8 9" key="1">
    <citation type="submission" date="2015-11" db="EMBL/GenBank/DDBJ databases">
        <authorList>
            <person name="Lin W."/>
        </authorList>
    </citation>
    <scope>NUCLEOTIDE SEQUENCE [LARGE SCALE GENOMIC DNA]</scope>
    <source>
        <strain evidence="8 9">HCH-1</strain>
    </source>
</reference>
<evidence type="ECO:0000256" key="2">
    <source>
        <dbReference type="ARBA" id="ARBA00022691"/>
    </source>
</evidence>
<dbReference type="PANTHER" id="PTHR43409">
    <property type="entry name" value="ANAEROBIC MAGNESIUM-PROTOPORPHYRIN IX MONOMETHYL ESTER CYCLASE-RELATED"/>
    <property type="match status" value="1"/>
</dbReference>
<evidence type="ECO:0000259" key="7">
    <source>
        <dbReference type="PROSITE" id="PS51918"/>
    </source>
</evidence>
<keyword evidence="2" id="KW-0949">S-adenosyl-L-methionine</keyword>
<organism evidence="8 9">
    <name type="scientific">Candidatus Magnetominusculus xianensis</name>
    <dbReference type="NCBI Taxonomy" id="1748249"/>
    <lineage>
        <taxon>Bacteria</taxon>
        <taxon>Pseudomonadati</taxon>
        <taxon>Nitrospirota</taxon>
        <taxon>Nitrospiria</taxon>
        <taxon>Nitrospirales</taxon>
        <taxon>Nitrospiraceae</taxon>
        <taxon>Candidatus Magnetominusculus</taxon>
    </lineage>
</organism>
<dbReference type="SFLD" id="SFLDS00029">
    <property type="entry name" value="Radical_SAM"/>
    <property type="match status" value="1"/>
</dbReference>
<dbReference type="SFLD" id="SFLDG01082">
    <property type="entry name" value="B12-binding_domain_containing"/>
    <property type="match status" value="1"/>
</dbReference>